<dbReference type="PROSITE" id="PS00678">
    <property type="entry name" value="WD_REPEATS_1"/>
    <property type="match status" value="1"/>
</dbReference>
<feature type="repeat" description="WD" evidence="3">
    <location>
        <begin position="143"/>
        <end position="185"/>
    </location>
</feature>
<dbReference type="InterPro" id="IPR001680">
    <property type="entry name" value="WD40_rpt"/>
</dbReference>
<gene>
    <name evidence="4" type="ORF">BCR44DRAFT_51050</name>
</gene>
<dbReference type="Gene3D" id="2.130.10.10">
    <property type="entry name" value="YVTN repeat-like/Quinoprotein amine dehydrogenase"/>
    <property type="match status" value="1"/>
</dbReference>
<keyword evidence="2" id="KW-0677">Repeat</keyword>
<dbReference type="AlphaFoldDB" id="A0A1Y2H4J8"/>
<name>A0A1Y2H4J8_9FUNG</name>
<dbReference type="SMART" id="SM00320">
    <property type="entry name" value="WD40"/>
    <property type="match status" value="5"/>
</dbReference>
<dbReference type="STRING" id="765915.A0A1Y2H4J8"/>
<dbReference type="OrthoDB" id="1284551at2759"/>
<dbReference type="InterPro" id="IPR019775">
    <property type="entry name" value="WD40_repeat_CS"/>
</dbReference>
<organism evidence="4 5">
    <name type="scientific">Catenaria anguillulae PL171</name>
    <dbReference type="NCBI Taxonomy" id="765915"/>
    <lineage>
        <taxon>Eukaryota</taxon>
        <taxon>Fungi</taxon>
        <taxon>Fungi incertae sedis</taxon>
        <taxon>Blastocladiomycota</taxon>
        <taxon>Blastocladiomycetes</taxon>
        <taxon>Blastocladiales</taxon>
        <taxon>Catenariaceae</taxon>
        <taxon>Catenaria</taxon>
    </lineage>
</organism>
<evidence type="ECO:0000256" key="1">
    <source>
        <dbReference type="ARBA" id="ARBA00022574"/>
    </source>
</evidence>
<dbReference type="EMBL" id="MCFL01000194">
    <property type="protein sequence ID" value="ORZ29445.1"/>
    <property type="molecule type" value="Genomic_DNA"/>
</dbReference>
<protein>
    <submittedName>
        <fullName evidence="4">WD40-repeat-containing domain protein</fullName>
    </submittedName>
</protein>
<dbReference type="InterPro" id="IPR015943">
    <property type="entry name" value="WD40/YVTN_repeat-like_dom_sf"/>
</dbReference>
<evidence type="ECO:0000256" key="2">
    <source>
        <dbReference type="ARBA" id="ARBA00022737"/>
    </source>
</evidence>
<reference evidence="4 5" key="1">
    <citation type="submission" date="2016-07" db="EMBL/GenBank/DDBJ databases">
        <title>Pervasive Adenine N6-methylation of Active Genes in Fungi.</title>
        <authorList>
            <consortium name="DOE Joint Genome Institute"/>
            <person name="Mondo S.J."/>
            <person name="Dannebaum R.O."/>
            <person name="Kuo R.C."/>
            <person name="Labutti K."/>
            <person name="Haridas S."/>
            <person name="Kuo A."/>
            <person name="Salamov A."/>
            <person name="Ahrendt S.R."/>
            <person name="Lipzen A."/>
            <person name="Sullivan W."/>
            <person name="Andreopoulos W.B."/>
            <person name="Clum A."/>
            <person name="Lindquist E."/>
            <person name="Daum C."/>
            <person name="Ramamoorthy G.K."/>
            <person name="Gryganskyi A."/>
            <person name="Culley D."/>
            <person name="Magnuson J.K."/>
            <person name="James T.Y."/>
            <person name="O'Malley M.A."/>
            <person name="Stajich J.E."/>
            <person name="Spatafora J.W."/>
            <person name="Visel A."/>
            <person name="Grigoriev I.V."/>
        </authorList>
    </citation>
    <scope>NUCLEOTIDE SEQUENCE [LARGE SCALE GENOMIC DNA]</scope>
    <source>
        <strain evidence="4 5">PL171</strain>
    </source>
</reference>
<dbReference type="PROSITE" id="PS50082">
    <property type="entry name" value="WD_REPEATS_2"/>
    <property type="match status" value="2"/>
</dbReference>
<evidence type="ECO:0000256" key="3">
    <source>
        <dbReference type="PROSITE-ProRule" id="PRU00221"/>
    </source>
</evidence>
<dbReference type="Proteomes" id="UP000193411">
    <property type="component" value="Unassembled WGS sequence"/>
</dbReference>
<keyword evidence="5" id="KW-1185">Reference proteome</keyword>
<sequence>MNGGGGSASAGGGGGGVADNKLCIVEHDQRGDAAMIASVAEAPHPYPISKVQWAPASSSTPNLLATSGDYLRIWRFGGSSAGADSSDGLVVESLLANQSKADLVAPLTAFDWNETSPNLVVTSSIDTTCTVWDVTTAQAKTQLIAHDREVFDVGFASGTADIFASVGADGSVRLFDLRALEHSTIIYEHPQSAPLLRVAWNRQDPNYLAVVAYESHSIHILDVRVPSVAVAELAGHTTCVNAVAWHPKNSGYLMSAGDDGRVLVWDVGAPTPARKGAGGAAAALGGSATLGGSAALAASATGSEPAVYAPLLAHAPHPQGAEVENLCISHLADWVAVTAASQVKLLRL</sequence>
<dbReference type="PROSITE" id="PS50294">
    <property type="entry name" value="WD_REPEATS_REGION"/>
    <property type="match status" value="1"/>
</dbReference>
<dbReference type="InterPro" id="IPR045159">
    <property type="entry name" value="DCAF7-like"/>
</dbReference>
<proteinExistence type="predicted"/>
<dbReference type="InterPro" id="IPR036322">
    <property type="entry name" value="WD40_repeat_dom_sf"/>
</dbReference>
<comment type="caution">
    <text evidence="4">The sequence shown here is derived from an EMBL/GenBank/DDBJ whole genome shotgun (WGS) entry which is preliminary data.</text>
</comment>
<evidence type="ECO:0000313" key="5">
    <source>
        <dbReference type="Proteomes" id="UP000193411"/>
    </source>
</evidence>
<dbReference type="Pfam" id="PF00400">
    <property type="entry name" value="WD40"/>
    <property type="match status" value="1"/>
</dbReference>
<feature type="repeat" description="WD" evidence="3">
    <location>
        <begin position="233"/>
        <end position="267"/>
    </location>
</feature>
<accession>A0A1Y2H4J8</accession>
<dbReference type="SUPFAM" id="SSF50978">
    <property type="entry name" value="WD40 repeat-like"/>
    <property type="match status" value="1"/>
</dbReference>
<dbReference type="PANTHER" id="PTHR19919">
    <property type="entry name" value="WD REPEAT CONTAINING PROTEIN"/>
    <property type="match status" value="1"/>
</dbReference>
<keyword evidence="1 3" id="KW-0853">WD repeat</keyword>
<evidence type="ECO:0000313" key="4">
    <source>
        <dbReference type="EMBL" id="ORZ29445.1"/>
    </source>
</evidence>